<evidence type="ECO:0000313" key="3">
    <source>
        <dbReference type="Proteomes" id="UP001516400"/>
    </source>
</evidence>
<keyword evidence="3" id="KW-1185">Reference proteome</keyword>
<gene>
    <name evidence="2" type="ORF">HHI36_023751</name>
</gene>
<accession>A0ABD2PJ90</accession>
<protein>
    <submittedName>
        <fullName evidence="2">Uncharacterized protein</fullName>
    </submittedName>
</protein>
<dbReference type="AlphaFoldDB" id="A0ABD2PJ90"/>
<dbReference type="Proteomes" id="UP001516400">
    <property type="component" value="Unassembled WGS sequence"/>
</dbReference>
<comment type="caution">
    <text evidence="2">The sequence shown here is derived from an EMBL/GenBank/DDBJ whole genome shotgun (WGS) entry which is preliminary data.</text>
</comment>
<feature type="region of interest" description="Disordered" evidence="1">
    <location>
        <begin position="96"/>
        <end position="123"/>
    </location>
</feature>
<evidence type="ECO:0000313" key="2">
    <source>
        <dbReference type="EMBL" id="KAL3290410.1"/>
    </source>
</evidence>
<sequence length="123" mass="13816">MRIAKRSGVLACVFINGINSTFKINKTGILEVNNSKPVITNRNQSRRFLYKKAQRLYKNRAALARGVIDDSPVCGEQNNKNINNVERNCRNIFGVNSAPNEEPITDKKEPKDLASPITEDDIL</sequence>
<name>A0ABD2PJ90_9CUCU</name>
<dbReference type="EMBL" id="JABFTP020000186">
    <property type="protein sequence ID" value="KAL3290410.1"/>
    <property type="molecule type" value="Genomic_DNA"/>
</dbReference>
<proteinExistence type="predicted"/>
<reference evidence="2 3" key="1">
    <citation type="journal article" date="2021" name="BMC Biol.">
        <title>Horizontally acquired antibacterial genes associated with adaptive radiation of ladybird beetles.</title>
        <authorList>
            <person name="Li H.S."/>
            <person name="Tang X.F."/>
            <person name="Huang Y.H."/>
            <person name="Xu Z.Y."/>
            <person name="Chen M.L."/>
            <person name="Du X.Y."/>
            <person name="Qiu B.Y."/>
            <person name="Chen P.T."/>
            <person name="Zhang W."/>
            <person name="Slipinski A."/>
            <person name="Escalona H.E."/>
            <person name="Waterhouse R.M."/>
            <person name="Zwick A."/>
            <person name="Pang H."/>
        </authorList>
    </citation>
    <scope>NUCLEOTIDE SEQUENCE [LARGE SCALE GENOMIC DNA]</scope>
    <source>
        <strain evidence="2">SYSU2018</strain>
    </source>
</reference>
<organism evidence="2 3">
    <name type="scientific">Cryptolaemus montrouzieri</name>
    <dbReference type="NCBI Taxonomy" id="559131"/>
    <lineage>
        <taxon>Eukaryota</taxon>
        <taxon>Metazoa</taxon>
        <taxon>Ecdysozoa</taxon>
        <taxon>Arthropoda</taxon>
        <taxon>Hexapoda</taxon>
        <taxon>Insecta</taxon>
        <taxon>Pterygota</taxon>
        <taxon>Neoptera</taxon>
        <taxon>Endopterygota</taxon>
        <taxon>Coleoptera</taxon>
        <taxon>Polyphaga</taxon>
        <taxon>Cucujiformia</taxon>
        <taxon>Coccinelloidea</taxon>
        <taxon>Coccinellidae</taxon>
        <taxon>Scymninae</taxon>
        <taxon>Scymnini</taxon>
        <taxon>Cryptolaemus</taxon>
    </lineage>
</organism>
<evidence type="ECO:0000256" key="1">
    <source>
        <dbReference type="SAM" id="MobiDB-lite"/>
    </source>
</evidence>